<gene>
    <name evidence="1" type="ORF">SAMN04488556_1759</name>
</gene>
<dbReference type="AlphaFoldDB" id="A0A1I6RFN5"/>
<evidence type="ECO:0000313" key="1">
    <source>
        <dbReference type="EMBL" id="SFS63476.1"/>
    </source>
</evidence>
<accession>A0A1I6RFN5</accession>
<dbReference type="OrthoDB" id="175994at2157"/>
<proteinExistence type="predicted"/>
<organism evidence="1 2">
    <name type="scientific">Halostagnicola kamekurae</name>
    <dbReference type="NCBI Taxonomy" id="619731"/>
    <lineage>
        <taxon>Archaea</taxon>
        <taxon>Methanobacteriati</taxon>
        <taxon>Methanobacteriota</taxon>
        <taxon>Stenosarchaea group</taxon>
        <taxon>Halobacteria</taxon>
        <taxon>Halobacteriales</taxon>
        <taxon>Natrialbaceae</taxon>
        <taxon>Halostagnicola</taxon>
    </lineage>
</organism>
<keyword evidence="2" id="KW-1185">Reference proteome</keyword>
<reference evidence="2" key="1">
    <citation type="submission" date="2016-10" db="EMBL/GenBank/DDBJ databases">
        <authorList>
            <person name="Varghese N."/>
            <person name="Submissions S."/>
        </authorList>
    </citation>
    <scope>NUCLEOTIDE SEQUENCE [LARGE SCALE GENOMIC DNA]</scope>
    <source>
        <strain evidence="2">DSM 22427</strain>
    </source>
</reference>
<protein>
    <submittedName>
        <fullName evidence="1">Uncharacterized protein</fullName>
    </submittedName>
</protein>
<name>A0A1I6RFN5_9EURY</name>
<evidence type="ECO:0000313" key="2">
    <source>
        <dbReference type="Proteomes" id="UP000199199"/>
    </source>
</evidence>
<dbReference type="Proteomes" id="UP000199199">
    <property type="component" value="Unassembled WGS sequence"/>
</dbReference>
<dbReference type="EMBL" id="FOZS01000002">
    <property type="protein sequence ID" value="SFS63476.1"/>
    <property type="molecule type" value="Genomic_DNA"/>
</dbReference>
<sequence>MVEVSVQTSDIKGAANAVEPHPVVLDARAVDQHDGHDVLEIVLLERVDRVPPAVLRDLGDHDCGITFAQPQGDHLVVEVQ</sequence>